<proteinExistence type="predicted"/>
<dbReference type="Proteomes" id="UP000002487">
    <property type="component" value="Chromosome"/>
</dbReference>
<reference evidence="2 3" key="1">
    <citation type="journal article" date="2002" name="Genome Res.">
        <title>The genome of Methanosarcina acetivorans reveals extensive metabolic and physiological diversity.</title>
        <authorList>
            <person name="Galagan J.E."/>
            <person name="Nusbaum C."/>
            <person name="Roy A."/>
            <person name="Endrizzi M.G."/>
            <person name="Macdonald P."/>
            <person name="FitzHugh W."/>
            <person name="Calvo S."/>
            <person name="Engels R."/>
            <person name="Smirnov S."/>
            <person name="Atnoor D."/>
            <person name="Brown A."/>
            <person name="Allen N."/>
            <person name="Naylor J."/>
            <person name="Stange-Thomann N."/>
            <person name="DeArellano K."/>
            <person name="Johnson R."/>
            <person name="Linton L."/>
            <person name="McEwan P."/>
            <person name="McKernan K."/>
            <person name="Talamas J."/>
            <person name="Tirrell A."/>
            <person name="Ye W."/>
            <person name="Zimmer A."/>
            <person name="Barber R.D."/>
            <person name="Cann I."/>
            <person name="Graham D.E."/>
            <person name="Grahame D.A."/>
            <person name="Guss A."/>
            <person name="Hedderich R."/>
            <person name="Ingram-Smith C."/>
            <person name="Kuettner C.H."/>
            <person name="Krzycki J.A."/>
            <person name="Leigh J.A."/>
            <person name="Li W."/>
            <person name="Liu J."/>
            <person name="Mukhopadhyay B."/>
            <person name="Reeve J.N."/>
            <person name="Smith K."/>
            <person name="Springer T.A."/>
            <person name="Umayam L.A."/>
            <person name="White O."/>
            <person name="White R.H."/>
            <person name="de Macario E.C."/>
            <person name="Ferry J.G."/>
            <person name="Jarrell K.F."/>
            <person name="Jing H."/>
            <person name="Macario A.J.L."/>
            <person name="Paulsen I."/>
            <person name="Pritchett M."/>
            <person name="Sowers K.R."/>
            <person name="Swanson R.V."/>
            <person name="Zinder S.H."/>
            <person name="Lander E."/>
            <person name="Metcalf W.W."/>
            <person name="Birren B."/>
        </authorList>
    </citation>
    <scope>NUCLEOTIDE SEQUENCE [LARGE SCALE GENOMIC DNA]</scope>
    <source>
        <strain evidence="3">ATCC 35395 / DSM 2834 / JCM 12185 / C2A</strain>
    </source>
</reference>
<feature type="transmembrane region" description="Helical" evidence="1">
    <location>
        <begin position="6"/>
        <end position="23"/>
    </location>
</feature>
<keyword evidence="3" id="KW-1185">Reference proteome</keyword>
<keyword evidence="1" id="KW-0812">Transmembrane</keyword>
<organism evidence="2 3">
    <name type="scientific">Methanosarcina acetivorans (strain ATCC 35395 / DSM 2834 / JCM 12185 / C2A)</name>
    <dbReference type="NCBI Taxonomy" id="188937"/>
    <lineage>
        <taxon>Archaea</taxon>
        <taxon>Methanobacteriati</taxon>
        <taxon>Methanobacteriota</taxon>
        <taxon>Stenosarchaea group</taxon>
        <taxon>Methanomicrobia</taxon>
        <taxon>Methanosarcinales</taxon>
        <taxon>Methanosarcinaceae</taxon>
        <taxon>Methanosarcina</taxon>
    </lineage>
</organism>
<dbReference type="InterPro" id="IPR007404">
    <property type="entry name" value="YdjM-like"/>
</dbReference>
<dbReference type="STRING" id="188937.MA_2521"/>
<dbReference type="PhylomeDB" id="Q8TMX8"/>
<evidence type="ECO:0000256" key="1">
    <source>
        <dbReference type="SAM" id="Phobius"/>
    </source>
</evidence>
<dbReference type="HOGENOM" id="CLU_126996_0_0_2"/>
<accession>Q8TMX8</accession>
<protein>
    <recommendedName>
        <fullName evidence="4">Membrane-bound metal-dependent hydrolase</fullName>
    </recommendedName>
</protein>
<feature type="transmembrane region" description="Helical" evidence="1">
    <location>
        <begin position="63"/>
        <end position="82"/>
    </location>
</feature>
<dbReference type="InParanoid" id="Q8TMX8"/>
<dbReference type="EnsemblBacteria" id="AAM05904">
    <property type="protein sequence ID" value="AAM05904"/>
    <property type="gene ID" value="MA_2521"/>
</dbReference>
<dbReference type="Pfam" id="PF04307">
    <property type="entry name" value="YdjM"/>
    <property type="match status" value="1"/>
</dbReference>
<dbReference type="KEGG" id="mac:MA_2521"/>
<dbReference type="AlphaFoldDB" id="Q8TMX8"/>
<dbReference type="EMBL" id="AE010299">
    <property type="protein sequence ID" value="AAM05904.1"/>
    <property type="molecule type" value="Genomic_DNA"/>
</dbReference>
<keyword evidence="1" id="KW-0472">Membrane</keyword>
<evidence type="ECO:0000313" key="3">
    <source>
        <dbReference type="Proteomes" id="UP000002487"/>
    </source>
</evidence>
<sequence length="145" mass="16580">MLMLLFGHIGVTLGIIFGVAFFIPQLRTIIDPTYLVIGSLLPDLIDKPIGMVIFSSAIANGRIIAHTLLFSFTLFLTGLYLYDKRGDIKVLTLAIGSILHLMEDQMWASPRTLFWPLLGWRFRKNPHQTGLKYLLKLFKRSFREL</sequence>
<evidence type="ECO:0008006" key="4">
    <source>
        <dbReference type="Google" id="ProtNLM"/>
    </source>
</evidence>
<evidence type="ECO:0000313" key="2">
    <source>
        <dbReference type="EMBL" id="AAM05904.1"/>
    </source>
</evidence>
<keyword evidence="1" id="KW-1133">Transmembrane helix</keyword>
<gene>
    <name evidence="2" type="ordered locus">MA_2521</name>
</gene>
<name>Q8TMX8_METAC</name>